<evidence type="ECO:0000256" key="4">
    <source>
        <dbReference type="ARBA" id="ARBA00022692"/>
    </source>
</evidence>
<proteinExistence type="inferred from homology"/>
<dbReference type="OrthoDB" id="6500128at2759"/>
<feature type="transmembrane region" description="Helical" evidence="10">
    <location>
        <begin position="956"/>
        <end position="983"/>
    </location>
</feature>
<feature type="region of interest" description="Disordered" evidence="9">
    <location>
        <begin position="1280"/>
        <end position="1301"/>
    </location>
</feature>
<feature type="transmembrane region" description="Helical" evidence="10">
    <location>
        <begin position="412"/>
        <end position="429"/>
    </location>
</feature>
<evidence type="ECO:0000256" key="2">
    <source>
        <dbReference type="ARBA" id="ARBA00009726"/>
    </source>
</evidence>
<dbReference type="PANTHER" id="PTHR24223:SF456">
    <property type="entry name" value="MULTIDRUG RESISTANCE-ASSOCIATED PROTEIN LETHAL(2)03659"/>
    <property type="match status" value="1"/>
</dbReference>
<dbReference type="Pfam" id="PF00005">
    <property type="entry name" value="ABC_tran"/>
    <property type="match status" value="2"/>
</dbReference>
<feature type="transmembrane region" description="Helical" evidence="10">
    <location>
        <begin position="829"/>
        <end position="854"/>
    </location>
</feature>
<dbReference type="CDD" id="cd03250">
    <property type="entry name" value="ABCC_MRP_domain1"/>
    <property type="match status" value="1"/>
</dbReference>
<dbReference type="InterPro" id="IPR017871">
    <property type="entry name" value="ABC_transporter-like_CS"/>
</dbReference>
<dbReference type="GO" id="GO:0016020">
    <property type="term" value="C:membrane"/>
    <property type="evidence" value="ECO:0007669"/>
    <property type="project" value="UniProtKB-SubCell"/>
</dbReference>
<dbReference type="SUPFAM" id="SSF52540">
    <property type="entry name" value="P-loop containing nucleoside triphosphate hydrolases"/>
    <property type="match status" value="2"/>
</dbReference>
<feature type="domain" description="ABC transmembrane type-1" evidence="12">
    <location>
        <begin position="160"/>
        <end position="445"/>
    </location>
</feature>
<evidence type="ECO:0000256" key="3">
    <source>
        <dbReference type="ARBA" id="ARBA00022448"/>
    </source>
</evidence>
<comment type="similarity">
    <text evidence="2">Belongs to the ABC transporter superfamily. ABCC family. Conjugate transporter (TC 3.A.1.208) subfamily.</text>
</comment>
<evidence type="ECO:0008006" key="15">
    <source>
        <dbReference type="Google" id="ProtNLM"/>
    </source>
</evidence>
<evidence type="ECO:0000259" key="11">
    <source>
        <dbReference type="PROSITE" id="PS50893"/>
    </source>
</evidence>
<reference evidence="14" key="1">
    <citation type="journal article" date="2017" name="Nat. Microbiol.">
        <title>Global analysis of biosynthetic gene clusters reveals vast potential of secondary metabolite production in Penicillium species.</title>
        <authorList>
            <person name="Nielsen J.C."/>
            <person name="Grijseels S."/>
            <person name="Prigent S."/>
            <person name="Ji B."/>
            <person name="Dainat J."/>
            <person name="Nielsen K.F."/>
            <person name="Frisvad J.C."/>
            <person name="Workman M."/>
            <person name="Nielsen J."/>
        </authorList>
    </citation>
    <scope>NUCLEOTIDE SEQUENCE [LARGE SCALE GENOMIC DNA]</scope>
    <source>
        <strain evidence="14">IBT 24891</strain>
    </source>
</reference>
<dbReference type="CDD" id="cd03244">
    <property type="entry name" value="ABCC_MRP_domain2"/>
    <property type="match status" value="1"/>
</dbReference>
<comment type="caution">
    <text evidence="13">The sequence shown here is derived from an EMBL/GenBank/DDBJ whole genome shotgun (WGS) entry which is preliminary data.</text>
</comment>
<feature type="transmembrane region" description="Helical" evidence="10">
    <location>
        <begin position="201"/>
        <end position="221"/>
    </location>
</feature>
<dbReference type="PROSITE" id="PS50893">
    <property type="entry name" value="ABC_TRANSPORTER_2"/>
    <property type="match status" value="2"/>
</dbReference>
<dbReference type="EMBL" id="MLKD01000030">
    <property type="protein sequence ID" value="OQE15086.1"/>
    <property type="molecule type" value="Genomic_DNA"/>
</dbReference>
<evidence type="ECO:0000256" key="5">
    <source>
        <dbReference type="ARBA" id="ARBA00022741"/>
    </source>
</evidence>
<feature type="domain" description="ABC transporter" evidence="11">
    <location>
        <begin position="487"/>
        <end position="736"/>
    </location>
</feature>
<dbReference type="Gene3D" id="3.40.50.300">
    <property type="entry name" value="P-loop containing nucleotide triphosphate hydrolases"/>
    <property type="match status" value="2"/>
</dbReference>
<dbReference type="SUPFAM" id="SSF90123">
    <property type="entry name" value="ABC transporter transmembrane region"/>
    <property type="match status" value="2"/>
</dbReference>
<dbReference type="InterPro" id="IPR050173">
    <property type="entry name" value="ABC_transporter_C-like"/>
</dbReference>
<evidence type="ECO:0000259" key="12">
    <source>
        <dbReference type="PROSITE" id="PS50929"/>
    </source>
</evidence>
<evidence type="ECO:0000256" key="8">
    <source>
        <dbReference type="ARBA" id="ARBA00023136"/>
    </source>
</evidence>
<dbReference type="CDD" id="cd18606">
    <property type="entry name" value="ABC_6TM_YOR1_D2_like"/>
    <property type="match status" value="1"/>
</dbReference>
<dbReference type="PROSITE" id="PS00211">
    <property type="entry name" value="ABC_TRANSPORTER_1"/>
    <property type="match status" value="2"/>
</dbReference>
<evidence type="ECO:0000256" key="10">
    <source>
        <dbReference type="SAM" id="Phobius"/>
    </source>
</evidence>
<dbReference type="STRING" id="303698.A0A1V6SM95"/>
<keyword evidence="14" id="KW-1185">Reference proteome</keyword>
<evidence type="ECO:0000313" key="13">
    <source>
        <dbReference type="EMBL" id="OQE15086.1"/>
    </source>
</evidence>
<dbReference type="InterPro" id="IPR027417">
    <property type="entry name" value="P-loop_NTPase"/>
</dbReference>
<feature type="compositionally biased region" description="Basic and acidic residues" evidence="9">
    <location>
        <begin position="759"/>
        <end position="787"/>
    </location>
</feature>
<keyword evidence="4 10" id="KW-0812">Transmembrane</keyword>
<dbReference type="GO" id="GO:0016887">
    <property type="term" value="F:ATP hydrolysis activity"/>
    <property type="evidence" value="ECO:0007669"/>
    <property type="project" value="InterPro"/>
</dbReference>
<dbReference type="FunFam" id="1.20.1560.10:FF:000010">
    <property type="entry name" value="Multidrug resistance-associated ABC transporter"/>
    <property type="match status" value="1"/>
</dbReference>
<dbReference type="InterPro" id="IPR036640">
    <property type="entry name" value="ABC1_TM_sf"/>
</dbReference>
<protein>
    <recommendedName>
        <fullName evidence="15">ABC transporter</fullName>
    </recommendedName>
</protein>
<keyword evidence="3" id="KW-0813">Transport</keyword>
<evidence type="ECO:0000256" key="1">
    <source>
        <dbReference type="ARBA" id="ARBA00004141"/>
    </source>
</evidence>
<evidence type="ECO:0000256" key="6">
    <source>
        <dbReference type="ARBA" id="ARBA00022840"/>
    </source>
</evidence>
<feature type="transmembrane region" description="Helical" evidence="10">
    <location>
        <begin position="385"/>
        <end position="406"/>
    </location>
</feature>
<dbReference type="InterPro" id="IPR003439">
    <property type="entry name" value="ABC_transporter-like_ATP-bd"/>
</dbReference>
<feature type="region of interest" description="Disordered" evidence="9">
    <location>
        <begin position="749"/>
        <end position="800"/>
    </location>
</feature>
<feature type="domain" description="ABC transmembrane type-1" evidence="12">
    <location>
        <begin position="835"/>
        <end position="1111"/>
    </location>
</feature>
<dbReference type="PANTHER" id="PTHR24223">
    <property type="entry name" value="ATP-BINDING CASSETTE SUB-FAMILY C"/>
    <property type="match status" value="1"/>
</dbReference>
<dbReference type="Proteomes" id="UP000191285">
    <property type="component" value="Unassembled WGS sequence"/>
</dbReference>
<dbReference type="PROSITE" id="PS50929">
    <property type="entry name" value="ABC_TM1F"/>
    <property type="match status" value="2"/>
</dbReference>
<feature type="region of interest" description="Disordered" evidence="9">
    <location>
        <begin position="31"/>
        <end position="59"/>
    </location>
</feature>
<dbReference type="Pfam" id="PF00664">
    <property type="entry name" value="ABC_membrane"/>
    <property type="match status" value="2"/>
</dbReference>
<sequence>MTGPECQTFPPRKWYRRVPFVSQKPIETILTKRHLKSSTPSSNEAENGKANDNQQYETETPEARANWLSILTFNWLGTLLRTGYSRPLQAEDLYDLPSTRLVGDHAERLEEAWTGRYRANEELPQRAKRILSLGIFGKDRQTNTTLLTFALNDICFRWFWLGGFFKMLGDVTQIVSPLLIRFLINTLNDPSKQAYREGFGYAVGLFALLAVSVTANVHGFYRSASTGILLRSAMMHVIYRRATSRLTERAKLKGDLGMGKLMSLMSADLSRIEFCCNYFHSAWTSILQIIICVALTIWTLGYSALPGFGLLALLYPLQSYMMKNLLLLRRNSMKYTDARVKAVVEAVSTIRLVKTNAYEKSILSKIKELRSDEVVYIRKRMLLRALNIAVSFTAPTLASVVSILCYSASTDSGMQAGVVFSALSFFLLMRSPMGALPIAISAIADAQAALERLSAFMTTSEDSVPPDSELRHELACKGMEAGDGLLIQVEEATFSYHDDERLLAADTEQDEKSNAISISQNLHIDLLEVKRNQLVCIVGPVGSGKSSVLGALLGDMHLAEARSCFVNLNNSVSSNLALAPQEAWLLSETIQQNIVFGRPFDVTWYNEVIQRCCLSPDLEMLSDGDMTVVGEKGVSLSGGQKQRISLARAVYGRSQLLLLDDCFSALDAHVGASVFENVVNQSRRTTEGAIVLVTHSMTFARQADLIVYMEKGRIVEQGTPGHLESLKGAFFEYSQSSMAVAPDSVSAVDSFQSDDSGEKDETKIDLERKSIHSERRNNSHDEAKDATQSDSKLPVAQKARGQEIMQNEERLIGTVSGKTYLRYIKFGNAWVIIPLFFASIAVFQGSSVVSPLWLNWWQKNRYPGISEGGYMGGFAAWGLGQSFGLFFMSTVFAFFCFWCSNQLHAAALSGVLFAPVSFFDTTPQGRITHRFGKDVDAVDNVVGEQLRIFISTLVQVIGTIIVVSIILPVFLAVSAGVLLIYIWTGMYYRPAARELRRLNNLLRSRIYEHFGESLSGLPTLKAFGVVERFMDDNATRIDVENRAAWLAVAAVRWLNLRLDLCGAVLVLGAGLLVVGLRGTIDPSSGGVVLSYMVTAQAAFGNMIRFSAEIENNMNSVERMLHYAYNLQQEPDHDIDRVDKDLRDQNWPNKGHVQFQDLTLSHRPGLDPALADVTLDIRPGEKIGIVGRTGAGKTTLITALLRLTEPSNGRILIDGVDISGVGLHLLRSSLSVISQDAVLLAGSVRYNLDPFQQHNDDWLRQCLRMVGLAGATDEKEKYITAEEAGESSSTEKSNDDVGSSLDLDSEVKENGANISHGQRSLISIARALVRRSKVVILDEATASIDGRTDKQLQTMLTEIMGDATVLTVAHRLNTIVDSCDRVLVMEKGRVAEFDSIPSLFAKSDSLFRALCDAAQIKVAEASRSTGSW</sequence>
<evidence type="ECO:0000256" key="9">
    <source>
        <dbReference type="SAM" id="MobiDB-lite"/>
    </source>
</evidence>
<dbReference type="FunFam" id="3.40.50.300:FF:000997">
    <property type="entry name" value="Multidrug resistance-associated protein 1"/>
    <property type="match status" value="1"/>
</dbReference>
<dbReference type="InterPro" id="IPR003593">
    <property type="entry name" value="AAA+_ATPase"/>
</dbReference>
<feature type="domain" description="ABC transporter" evidence="11">
    <location>
        <begin position="1152"/>
        <end position="1411"/>
    </location>
</feature>
<gene>
    <name evidence="13" type="ORF">PENSTE_c030G08704</name>
</gene>
<name>A0A1V6SM95_9EURO</name>
<dbReference type="Gene3D" id="1.20.1560.10">
    <property type="entry name" value="ABC transporter type 1, transmembrane domain"/>
    <property type="match status" value="2"/>
</dbReference>
<keyword evidence="7 10" id="KW-1133">Transmembrane helix</keyword>
<evidence type="ECO:0000313" key="14">
    <source>
        <dbReference type="Proteomes" id="UP000191285"/>
    </source>
</evidence>
<keyword evidence="6" id="KW-0067">ATP-binding</keyword>
<feature type="compositionally biased region" description="Polar residues" evidence="9">
    <location>
        <begin position="37"/>
        <end position="58"/>
    </location>
</feature>
<keyword evidence="8 10" id="KW-0472">Membrane</keyword>
<dbReference type="SMART" id="SM00382">
    <property type="entry name" value="AAA"/>
    <property type="match status" value="2"/>
</dbReference>
<feature type="transmembrane region" description="Helical" evidence="10">
    <location>
        <begin position="158"/>
        <end position="180"/>
    </location>
</feature>
<dbReference type="CDD" id="cd18597">
    <property type="entry name" value="ABC_6TM_YOR1_D1_like"/>
    <property type="match status" value="1"/>
</dbReference>
<dbReference type="GO" id="GO:0005524">
    <property type="term" value="F:ATP binding"/>
    <property type="evidence" value="ECO:0007669"/>
    <property type="project" value="UniProtKB-KW"/>
</dbReference>
<feature type="transmembrane region" description="Helical" evidence="10">
    <location>
        <begin position="286"/>
        <end position="315"/>
    </location>
</feature>
<accession>A0A1V6SM95</accession>
<organism evidence="13 14">
    <name type="scientific">Penicillium steckii</name>
    <dbReference type="NCBI Taxonomy" id="303698"/>
    <lineage>
        <taxon>Eukaryota</taxon>
        <taxon>Fungi</taxon>
        <taxon>Dikarya</taxon>
        <taxon>Ascomycota</taxon>
        <taxon>Pezizomycotina</taxon>
        <taxon>Eurotiomycetes</taxon>
        <taxon>Eurotiomycetidae</taxon>
        <taxon>Eurotiales</taxon>
        <taxon>Aspergillaceae</taxon>
        <taxon>Penicillium</taxon>
    </lineage>
</organism>
<evidence type="ECO:0000256" key="7">
    <source>
        <dbReference type="ARBA" id="ARBA00022989"/>
    </source>
</evidence>
<comment type="subcellular location">
    <subcellularLocation>
        <location evidence="1">Membrane</location>
        <topology evidence="1">Multi-pass membrane protein</topology>
    </subcellularLocation>
</comment>
<dbReference type="InterPro" id="IPR011527">
    <property type="entry name" value="ABC1_TM_dom"/>
</dbReference>
<dbReference type="GO" id="GO:0140359">
    <property type="term" value="F:ABC-type transporter activity"/>
    <property type="evidence" value="ECO:0007669"/>
    <property type="project" value="InterPro"/>
</dbReference>
<feature type="transmembrane region" description="Helical" evidence="10">
    <location>
        <begin position="874"/>
        <end position="896"/>
    </location>
</feature>
<keyword evidence="5" id="KW-0547">Nucleotide-binding</keyword>
<dbReference type="FunFam" id="3.40.50.300:FF:000838">
    <property type="entry name" value="ABC multidrug transporter (Eurofung)"/>
    <property type="match status" value="1"/>
</dbReference>